<organism evidence="1 2">
    <name type="scientific">Ascaris lumbricoides</name>
    <name type="common">Giant roundworm</name>
    <dbReference type="NCBI Taxonomy" id="6252"/>
    <lineage>
        <taxon>Eukaryota</taxon>
        <taxon>Metazoa</taxon>
        <taxon>Ecdysozoa</taxon>
        <taxon>Nematoda</taxon>
        <taxon>Chromadorea</taxon>
        <taxon>Rhabditida</taxon>
        <taxon>Spirurina</taxon>
        <taxon>Ascaridomorpha</taxon>
        <taxon>Ascaridoidea</taxon>
        <taxon>Ascarididae</taxon>
        <taxon>Ascaris</taxon>
    </lineage>
</organism>
<accession>A0A0M3IKL9</accession>
<proteinExistence type="predicted"/>
<reference evidence="2" key="1">
    <citation type="submission" date="2017-02" db="UniProtKB">
        <authorList>
            <consortium name="WormBaseParasite"/>
        </authorList>
    </citation>
    <scope>IDENTIFICATION</scope>
</reference>
<dbReference type="Proteomes" id="UP000036681">
    <property type="component" value="Unplaced"/>
</dbReference>
<sequence length="32" mass="3772">MFQQSFNVVDNDCYYQMRGIPSVGRCVFPALW</sequence>
<evidence type="ECO:0000313" key="1">
    <source>
        <dbReference type="Proteomes" id="UP000036681"/>
    </source>
</evidence>
<name>A0A0M3IKL9_ASCLU</name>
<protein>
    <submittedName>
        <fullName evidence="2">Glycogen phosphorylase</fullName>
    </submittedName>
</protein>
<dbReference type="AlphaFoldDB" id="A0A0M3IKL9"/>
<keyword evidence="1" id="KW-1185">Reference proteome</keyword>
<evidence type="ECO:0000313" key="2">
    <source>
        <dbReference type="WBParaSite" id="ALUE_0001929501-mRNA-1"/>
    </source>
</evidence>
<dbReference type="WBParaSite" id="ALUE_0001929501-mRNA-1">
    <property type="protein sequence ID" value="ALUE_0001929501-mRNA-1"/>
    <property type="gene ID" value="ALUE_0001929501"/>
</dbReference>